<feature type="domain" description="Phosphatidic acid phosphatase type 2/haloperoxidase" evidence="2">
    <location>
        <begin position="63"/>
        <end position="189"/>
    </location>
</feature>
<keyword evidence="1" id="KW-0472">Membrane</keyword>
<feature type="transmembrane region" description="Helical" evidence="1">
    <location>
        <begin position="204"/>
        <end position="232"/>
    </location>
</feature>
<dbReference type="PANTHER" id="PTHR14969:SF13">
    <property type="entry name" value="AT30094P"/>
    <property type="match status" value="1"/>
</dbReference>
<feature type="transmembrane region" description="Helical" evidence="1">
    <location>
        <begin position="252"/>
        <end position="272"/>
    </location>
</feature>
<keyword evidence="1" id="KW-0812">Transmembrane</keyword>
<feature type="transmembrane region" description="Helical" evidence="1">
    <location>
        <begin position="37"/>
        <end position="58"/>
    </location>
</feature>
<dbReference type="SUPFAM" id="SSF48317">
    <property type="entry name" value="Acid phosphatase/Vanadium-dependent haloperoxidase"/>
    <property type="match status" value="1"/>
</dbReference>
<dbReference type="Proteomes" id="UP000198775">
    <property type="component" value="Unassembled WGS sequence"/>
</dbReference>
<evidence type="ECO:0000256" key="1">
    <source>
        <dbReference type="SAM" id="Phobius"/>
    </source>
</evidence>
<reference evidence="4" key="1">
    <citation type="submission" date="2016-10" db="EMBL/GenBank/DDBJ databases">
        <authorList>
            <person name="Varghese N."/>
            <person name="Submissions S."/>
        </authorList>
    </citation>
    <scope>NUCLEOTIDE SEQUENCE [LARGE SCALE GENOMIC DNA]</scope>
    <source>
        <strain evidence="4">IBRC-M 10043</strain>
    </source>
</reference>
<proteinExistence type="predicted"/>
<feature type="transmembrane region" description="Helical" evidence="1">
    <location>
        <begin position="278"/>
        <end position="297"/>
    </location>
</feature>
<evidence type="ECO:0000313" key="4">
    <source>
        <dbReference type="Proteomes" id="UP000198775"/>
    </source>
</evidence>
<name>A0A1H8M8T4_9EURY</name>
<accession>A0A1H8M8T4</accession>
<dbReference type="Gene3D" id="1.20.144.10">
    <property type="entry name" value="Phosphatidic acid phosphatase type 2/haloperoxidase"/>
    <property type="match status" value="1"/>
</dbReference>
<evidence type="ECO:0000313" key="3">
    <source>
        <dbReference type="EMBL" id="SEO13749.1"/>
    </source>
</evidence>
<organism evidence="3 4">
    <name type="scientific">Halorientalis persicus</name>
    <dbReference type="NCBI Taxonomy" id="1367881"/>
    <lineage>
        <taxon>Archaea</taxon>
        <taxon>Methanobacteriati</taxon>
        <taxon>Methanobacteriota</taxon>
        <taxon>Stenosarchaea group</taxon>
        <taxon>Halobacteria</taxon>
        <taxon>Halobacteriales</taxon>
        <taxon>Haloarculaceae</taxon>
        <taxon>Halorientalis</taxon>
    </lineage>
</organism>
<dbReference type="PANTHER" id="PTHR14969">
    <property type="entry name" value="SPHINGOSINE-1-PHOSPHATE PHOSPHOHYDROLASE"/>
    <property type="match status" value="1"/>
</dbReference>
<evidence type="ECO:0000259" key="2">
    <source>
        <dbReference type="SMART" id="SM00014"/>
    </source>
</evidence>
<dbReference type="AlphaFoldDB" id="A0A1H8M8T4"/>
<feature type="transmembrane region" description="Helical" evidence="1">
    <location>
        <begin position="171"/>
        <end position="192"/>
    </location>
</feature>
<keyword evidence="4" id="KW-1185">Reference proteome</keyword>
<feature type="transmembrane region" description="Helical" evidence="1">
    <location>
        <begin position="65"/>
        <end position="85"/>
    </location>
</feature>
<dbReference type="Pfam" id="PF01569">
    <property type="entry name" value="PAP2"/>
    <property type="match status" value="1"/>
</dbReference>
<sequence>MNVFALARGIGVTDLLHGQAGTVGVALFALLTQLGDVWFLFVLGGGLYVAGSAVPRLAVDRRQGLFVFALVVTYVTLVSTLKPLFGLPRPPGASEAPAVGWLPPILTAVFENITTASSSGFPSGHALGTTMVWGGVALVLDGVRERVRFGLAGVVVAVVATSRLVLGVHYLVDVIAGVGLGLVILGACYWLADGGTDPGRVLGVAVAVGVVALFVDGSAISGAAAGAAFGSWLVWRRVADIVPIRATSRGDVVAGVAVLAVVGTLAGVLYVLAPSAPVAFAGGAVVGGSAVGAPLAGTRLA</sequence>
<gene>
    <name evidence="3" type="ORF">SAMN05216388_1008158</name>
</gene>
<dbReference type="InterPro" id="IPR000326">
    <property type="entry name" value="PAP2/HPO"/>
</dbReference>
<dbReference type="SMART" id="SM00014">
    <property type="entry name" value="acidPPc"/>
    <property type="match status" value="1"/>
</dbReference>
<protein>
    <submittedName>
        <fullName evidence="3">PAP2 superfamily protein</fullName>
    </submittedName>
</protein>
<keyword evidence="1" id="KW-1133">Transmembrane helix</keyword>
<dbReference type="EMBL" id="FOCX01000008">
    <property type="protein sequence ID" value="SEO13749.1"/>
    <property type="molecule type" value="Genomic_DNA"/>
</dbReference>
<dbReference type="OrthoDB" id="10182at2157"/>
<dbReference type="InterPro" id="IPR036938">
    <property type="entry name" value="PAP2/HPO_sf"/>
</dbReference>
<dbReference type="RefSeq" id="WP_092659900.1">
    <property type="nucleotide sequence ID" value="NZ_FOCX01000008.1"/>
</dbReference>